<dbReference type="AlphaFoldDB" id="A0A6C0AV95"/>
<evidence type="ECO:0000313" key="1">
    <source>
        <dbReference type="EMBL" id="QHS83201.1"/>
    </source>
</evidence>
<name>A0A6C0AV95_9ZZZZ</name>
<organism evidence="1">
    <name type="scientific">viral metagenome</name>
    <dbReference type="NCBI Taxonomy" id="1070528"/>
    <lineage>
        <taxon>unclassified sequences</taxon>
        <taxon>metagenomes</taxon>
        <taxon>organismal metagenomes</taxon>
    </lineage>
</organism>
<dbReference type="EMBL" id="MN738750">
    <property type="protein sequence ID" value="QHS83201.1"/>
    <property type="molecule type" value="Genomic_DNA"/>
</dbReference>
<accession>A0A6C0AV95</accession>
<protein>
    <recommendedName>
        <fullName evidence="2">C2H2-type domain-containing protein</fullName>
    </recommendedName>
</protein>
<proteinExistence type="predicted"/>
<evidence type="ECO:0008006" key="2">
    <source>
        <dbReference type="Google" id="ProtNLM"/>
    </source>
</evidence>
<reference evidence="1" key="1">
    <citation type="journal article" date="2020" name="Nature">
        <title>Giant virus diversity and host interactions through global metagenomics.</title>
        <authorList>
            <person name="Schulz F."/>
            <person name="Roux S."/>
            <person name="Paez-Espino D."/>
            <person name="Jungbluth S."/>
            <person name="Walsh D.A."/>
            <person name="Denef V.J."/>
            <person name="McMahon K.D."/>
            <person name="Konstantinidis K.T."/>
            <person name="Eloe-Fadrosh E.A."/>
            <person name="Kyrpides N.C."/>
            <person name="Woyke T."/>
        </authorList>
    </citation>
    <scope>NUCLEOTIDE SEQUENCE</scope>
    <source>
        <strain evidence="1">GVMAG-S-ERX555943-30</strain>
    </source>
</reference>
<sequence length="310" mass="36738">MTKSENEKKNIFHCKKCDYTCYKKSIFDKHLLTLKHRKVTNGDKKVSTQYTCECGKEFSYRQGLHRHKQKCSFIQDSDPNSNIVLSLLKDNNDFKNIIIQQQQDRVNLQKESLFQQEKIVELQSQLMTIVKNQTNVVNQTNITNYNNQRFNLNIFLNEECKDAMNIEDFIESLELEPSDIAETGRLGYVEGISRIFMNKLNQLDVYNRPLHCTDLKRETIYIKEDNKWEKDNDRKDKLQRIVEQVAEKNYEQLPMWQQQNPNHLVTNTQECEQFMEIACNVLGGGSDEETMRFRSRIMRNILKEITIDKT</sequence>